<dbReference type="InterPro" id="IPR016032">
    <property type="entry name" value="Sig_transdc_resp-reg_C-effctor"/>
</dbReference>
<dbReference type="InterPro" id="IPR000792">
    <property type="entry name" value="Tscrpt_reg_LuxR_C"/>
</dbReference>
<dbReference type="STRING" id="1082931.KKY_2855"/>
<proteinExistence type="predicted"/>
<dbReference type="eggNOG" id="COG2197">
    <property type="taxonomic scope" value="Bacteria"/>
</dbReference>
<dbReference type="InterPro" id="IPR036388">
    <property type="entry name" value="WH-like_DNA-bd_sf"/>
</dbReference>
<dbReference type="GO" id="GO:0006355">
    <property type="term" value="P:regulation of DNA-templated transcription"/>
    <property type="evidence" value="ECO:0007669"/>
    <property type="project" value="InterPro"/>
</dbReference>
<feature type="domain" description="HTH luxR-type" evidence="2">
    <location>
        <begin position="64"/>
        <end position="129"/>
    </location>
</feature>
<dbReference type="Gene3D" id="1.10.10.10">
    <property type="entry name" value="Winged helix-like DNA-binding domain superfamily/Winged helix DNA-binding domain"/>
    <property type="match status" value="1"/>
</dbReference>
<evidence type="ECO:0000313" key="4">
    <source>
        <dbReference type="Proteomes" id="UP000008850"/>
    </source>
</evidence>
<dbReference type="SUPFAM" id="SSF46894">
    <property type="entry name" value="C-terminal effector domain of the bipartite response regulators"/>
    <property type="match status" value="1"/>
</dbReference>
<protein>
    <recommendedName>
        <fullName evidence="2">HTH luxR-type domain-containing protein</fullName>
    </recommendedName>
</protein>
<keyword evidence="4" id="KW-1185">Reference proteome</keyword>
<dbReference type="SMART" id="SM00421">
    <property type="entry name" value="HTH_LUXR"/>
    <property type="match status" value="1"/>
</dbReference>
<feature type="region of interest" description="Disordered" evidence="1">
    <location>
        <begin position="1"/>
        <end position="23"/>
    </location>
</feature>
<dbReference type="PROSITE" id="PS50043">
    <property type="entry name" value="HTH_LUXR_2"/>
    <property type="match status" value="1"/>
</dbReference>
<dbReference type="KEGG" id="phl:KKY_2855"/>
<dbReference type="GO" id="GO:0003677">
    <property type="term" value="F:DNA binding"/>
    <property type="evidence" value="ECO:0007669"/>
    <property type="project" value="InterPro"/>
</dbReference>
<dbReference type="AlphaFoldDB" id="G4RDS4"/>
<sequence>MQYDLEEGRGQSNWNDLSAGPATAHEKMQVGLTDAFRAPGAENRKDDAAKASRAACRSHYQWQDLAALAPLTETQSLIAMMLGAGNEPGEIARKLCVTPGTVRRHISVLKRHWGVKSVPALISRLARAQLMYERSRALYLFDEVLPVLTGARIEAPFLHEGEWCGLAVRLASGSIKKLWLMSDENEERAGWLRID</sequence>
<dbReference type="Pfam" id="PF00196">
    <property type="entry name" value="GerE"/>
    <property type="match status" value="1"/>
</dbReference>
<name>G4RDS4_PELHB</name>
<evidence type="ECO:0000313" key="3">
    <source>
        <dbReference type="EMBL" id="AEQ52860.1"/>
    </source>
</evidence>
<evidence type="ECO:0000256" key="1">
    <source>
        <dbReference type="SAM" id="MobiDB-lite"/>
    </source>
</evidence>
<dbReference type="RefSeq" id="WP_014132007.1">
    <property type="nucleotide sequence ID" value="NC_016078.1"/>
</dbReference>
<gene>
    <name evidence="3" type="ordered locus">KKY_2855</name>
</gene>
<dbReference type="EMBL" id="CP003075">
    <property type="protein sequence ID" value="AEQ52860.1"/>
    <property type="molecule type" value="Genomic_DNA"/>
</dbReference>
<accession>G4RDS4</accession>
<dbReference type="HOGENOM" id="CLU_1395185_0_0_5"/>
<evidence type="ECO:0000259" key="2">
    <source>
        <dbReference type="PROSITE" id="PS50043"/>
    </source>
</evidence>
<dbReference type="Proteomes" id="UP000008850">
    <property type="component" value="Chromosome"/>
</dbReference>
<organism evidence="3 4">
    <name type="scientific">Pelagibacterium halotolerans (strain DSM 22347 / JCM 15775 / CGMCC 1.7692 / B2)</name>
    <dbReference type="NCBI Taxonomy" id="1082931"/>
    <lineage>
        <taxon>Bacteria</taxon>
        <taxon>Pseudomonadati</taxon>
        <taxon>Pseudomonadota</taxon>
        <taxon>Alphaproteobacteria</taxon>
        <taxon>Hyphomicrobiales</taxon>
        <taxon>Devosiaceae</taxon>
        <taxon>Pelagibacterium</taxon>
    </lineage>
</organism>
<reference evidence="3 4" key="1">
    <citation type="journal article" date="2012" name="J. Bacteriol.">
        <title>Complete genome sequence of Pelagibacterium halotolerans B2T.</title>
        <authorList>
            <person name="Huo Y.Y."/>
            <person name="Cheng H."/>
            <person name="Han X.F."/>
            <person name="Jiang X.W."/>
            <person name="Sun C."/>
            <person name="Zhang X.Q."/>
            <person name="Zhu X.F."/>
            <person name="Liu Y.F."/>
            <person name="Li P.F."/>
            <person name="Ni P.X."/>
            <person name="Wu M."/>
        </authorList>
    </citation>
    <scope>NUCLEOTIDE SEQUENCE [LARGE SCALE GENOMIC DNA]</scope>
    <source>
        <strain evidence="4">DSM 22347 / JCM 15775 / CGMCC 1.7692 / B2</strain>
    </source>
</reference>